<sequence length="283" mass="30196">MNTTPLISAEELLAQVRGPQPPVLWDVGFDLADPSAGEAAYRAGHLPGAHYVHLDRDLSAPKTGRNGRHPLPPREAFAATATRFGVTPQRHVVVYDRQGSMYCVRAWWMLKWLGHDAVSVLDGGVAAWLAAGGTLSTDGPTPVHASTYPLSEPLVASIDAAGLQARLGSPALRVLDARAPERYRGDTEPLDPVAGHIPGAANRFFKDNLTPEGRFKPAAELRREFEARLAGLPPGQVVHQCGSGVTACHNLLAMELAGLGGSALYPGSWSEWCADPSRPVERG</sequence>
<dbReference type="CDD" id="cd01449">
    <property type="entry name" value="TST_Repeat_2"/>
    <property type="match status" value="1"/>
</dbReference>
<organism evidence="4 5">
    <name type="scientific">Caldimonas mangrovi</name>
    <dbReference type="NCBI Taxonomy" id="2944811"/>
    <lineage>
        <taxon>Bacteria</taxon>
        <taxon>Pseudomonadati</taxon>
        <taxon>Pseudomonadota</taxon>
        <taxon>Betaproteobacteria</taxon>
        <taxon>Burkholderiales</taxon>
        <taxon>Sphaerotilaceae</taxon>
        <taxon>Caldimonas</taxon>
    </lineage>
</organism>
<dbReference type="CDD" id="cd01448">
    <property type="entry name" value="TST_Repeat_1"/>
    <property type="match status" value="1"/>
</dbReference>
<dbReference type="RefSeq" id="WP_251777740.1">
    <property type="nucleotide sequence ID" value="NZ_JAMKFE010000004.1"/>
</dbReference>
<dbReference type="SUPFAM" id="SSF52821">
    <property type="entry name" value="Rhodanese/Cell cycle control phosphatase"/>
    <property type="match status" value="2"/>
</dbReference>
<name>A0ABT0YMQ6_9BURK</name>
<dbReference type="Gene3D" id="3.40.250.10">
    <property type="entry name" value="Rhodanese-like domain"/>
    <property type="match status" value="2"/>
</dbReference>
<dbReference type="PROSITE" id="PS50206">
    <property type="entry name" value="RHODANESE_3"/>
    <property type="match status" value="2"/>
</dbReference>
<evidence type="ECO:0000256" key="2">
    <source>
        <dbReference type="ARBA" id="ARBA00022737"/>
    </source>
</evidence>
<dbReference type="Pfam" id="PF00581">
    <property type="entry name" value="Rhodanese"/>
    <property type="match status" value="2"/>
</dbReference>
<feature type="domain" description="Rhodanese" evidence="3">
    <location>
        <begin position="18"/>
        <end position="137"/>
    </location>
</feature>
<comment type="caution">
    <text evidence="4">The sequence shown here is derived from an EMBL/GenBank/DDBJ whole genome shotgun (WGS) entry which is preliminary data.</text>
</comment>
<evidence type="ECO:0000259" key="3">
    <source>
        <dbReference type="PROSITE" id="PS50206"/>
    </source>
</evidence>
<feature type="domain" description="Rhodanese" evidence="3">
    <location>
        <begin position="168"/>
        <end position="281"/>
    </location>
</feature>
<keyword evidence="1" id="KW-0808">Transferase</keyword>
<keyword evidence="2" id="KW-0677">Repeat</keyword>
<dbReference type="PANTHER" id="PTHR11364:SF27">
    <property type="entry name" value="SULFURTRANSFERASE"/>
    <property type="match status" value="1"/>
</dbReference>
<proteinExistence type="predicted"/>
<dbReference type="InterPro" id="IPR036873">
    <property type="entry name" value="Rhodanese-like_dom_sf"/>
</dbReference>
<dbReference type="InterPro" id="IPR045078">
    <property type="entry name" value="TST/MPST-like"/>
</dbReference>
<dbReference type="Proteomes" id="UP001165541">
    <property type="component" value="Unassembled WGS sequence"/>
</dbReference>
<dbReference type="EMBL" id="JAMKFE010000004">
    <property type="protein sequence ID" value="MCM5679532.1"/>
    <property type="molecule type" value="Genomic_DNA"/>
</dbReference>
<reference evidence="4" key="1">
    <citation type="submission" date="2022-05" db="EMBL/GenBank/DDBJ databases">
        <title>Schlegelella sp. nov., isolated from mangrove soil.</title>
        <authorList>
            <person name="Liu Y."/>
            <person name="Ge X."/>
            <person name="Liu W."/>
        </authorList>
    </citation>
    <scope>NUCLEOTIDE SEQUENCE</scope>
    <source>
        <strain evidence="4">S2-27</strain>
    </source>
</reference>
<keyword evidence="5" id="KW-1185">Reference proteome</keyword>
<dbReference type="InterPro" id="IPR001307">
    <property type="entry name" value="Thiosulphate_STrfase_CS"/>
</dbReference>
<dbReference type="PANTHER" id="PTHR11364">
    <property type="entry name" value="THIOSULFATE SULFERTANSFERASE"/>
    <property type="match status" value="1"/>
</dbReference>
<evidence type="ECO:0000256" key="1">
    <source>
        <dbReference type="ARBA" id="ARBA00022679"/>
    </source>
</evidence>
<evidence type="ECO:0000313" key="5">
    <source>
        <dbReference type="Proteomes" id="UP001165541"/>
    </source>
</evidence>
<dbReference type="SMART" id="SM00450">
    <property type="entry name" value="RHOD"/>
    <property type="match status" value="2"/>
</dbReference>
<dbReference type="InterPro" id="IPR001763">
    <property type="entry name" value="Rhodanese-like_dom"/>
</dbReference>
<accession>A0ABT0YMQ6</accession>
<dbReference type="PROSITE" id="PS00380">
    <property type="entry name" value="RHODANESE_1"/>
    <property type="match status" value="1"/>
</dbReference>
<protein>
    <submittedName>
        <fullName evidence="4">Sulfurtransferase</fullName>
    </submittedName>
</protein>
<evidence type="ECO:0000313" key="4">
    <source>
        <dbReference type="EMBL" id="MCM5679532.1"/>
    </source>
</evidence>
<gene>
    <name evidence="4" type="ORF">M8A51_08305</name>
</gene>